<dbReference type="PROSITE" id="PS00915">
    <property type="entry name" value="PI3_4_KINASE_1"/>
    <property type="match status" value="1"/>
</dbReference>
<accession>A0A0D2A1P1</accession>
<dbReference type="InterPro" id="IPR016024">
    <property type="entry name" value="ARM-type_fold"/>
</dbReference>
<dbReference type="RefSeq" id="XP_016210507.1">
    <property type="nucleotide sequence ID" value="XM_016361647.1"/>
</dbReference>
<dbReference type="InParanoid" id="A0A0D2A1P1"/>
<dbReference type="Gene3D" id="2.60.40.150">
    <property type="entry name" value="C2 domain"/>
    <property type="match status" value="1"/>
</dbReference>
<organism evidence="11 12">
    <name type="scientific">Verruconis gallopava</name>
    <dbReference type="NCBI Taxonomy" id="253628"/>
    <lineage>
        <taxon>Eukaryota</taxon>
        <taxon>Fungi</taxon>
        <taxon>Dikarya</taxon>
        <taxon>Ascomycota</taxon>
        <taxon>Pezizomycotina</taxon>
        <taxon>Dothideomycetes</taxon>
        <taxon>Pleosporomycetidae</taxon>
        <taxon>Venturiales</taxon>
        <taxon>Sympoventuriaceae</taxon>
        <taxon>Verruconis</taxon>
    </lineage>
</organism>
<dbReference type="InterPro" id="IPR035892">
    <property type="entry name" value="C2_domain_sf"/>
</dbReference>
<dbReference type="Pfam" id="PF00613">
    <property type="entry name" value="PI3Ka"/>
    <property type="match status" value="1"/>
</dbReference>
<reference evidence="11 12" key="1">
    <citation type="submission" date="2015-01" db="EMBL/GenBank/DDBJ databases">
        <title>The Genome Sequence of Ochroconis gallopava CBS43764.</title>
        <authorList>
            <consortium name="The Broad Institute Genomics Platform"/>
            <person name="Cuomo C."/>
            <person name="de Hoog S."/>
            <person name="Gorbushina A."/>
            <person name="Stielow B."/>
            <person name="Teixiera M."/>
            <person name="Abouelleil A."/>
            <person name="Chapman S.B."/>
            <person name="Priest M."/>
            <person name="Young S.K."/>
            <person name="Wortman J."/>
            <person name="Nusbaum C."/>
            <person name="Birren B."/>
        </authorList>
    </citation>
    <scope>NUCLEOTIDE SEQUENCE [LARGE SCALE GENOMIC DNA]</scope>
    <source>
        <strain evidence="11 12">CBS 43764</strain>
    </source>
</reference>
<dbReference type="GO" id="GO:0016303">
    <property type="term" value="F:1-phosphatidylinositol-3-kinase activity"/>
    <property type="evidence" value="ECO:0007669"/>
    <property type="project" value="UniProtKB-UniRule"/>
</dbReference>
<evidence type="ECO:0000256" key="1">
    <source>
        <dbReference type="ARBA" id="ARBA00006209"/>
    </source>
</evidence>
<feature type="domain" description="PI3K/PI4K catalytic" evidence="8">
    <location>
        <begin position="625"/>
        <end position="891"/>
    </location>
</feature>
<dbReference type="InterPro" id="IPR042236">
    <property type="entry name" value="PI3K_accessory_sf"/>
</dbReference>
<dbReference type="SMART" id="SM00146">
    <property type="entry name" value="PI3Kc"/>
    <property type="match status" value="1"/>
</dbReference>
<proteinExistence type="inferred from homology"/>
<keyword evidence="12" id="KW-1185">Reference proteome</keyword>
<dbReference type="Gene3D" id="1.10.1070.11">
    <property type="entry name" value="Phosphatidylinositol 3-/4-kinase, catalytic domain"/>
    <property type="match status" value="1"/>
</dbReference>
<evidence type="ECO:0000259" key="8">
    <source>
        <dbReference type="PROSITE" id="PS50290"/>
    </source>
</evidence>
<sequence length="907" mass="103643">MESFSFAISADLQIPVRVKINELEGYEKSIPLSKLLEKPELRHIGSNTSPHSELYITARLWADSKPLTIEERTPYKPFKNKRVWNEWLVFSINYSSIPVNTQLAITLWDLSPAGGDGSRGHYVPFGGTTIPLFDDKFMLQTGRQTCYIHRMKPADGFSSSTTPHVLPARKQSNGISAAQDDTDGETMELSRIMELMKKQELGELPEDKWLDQLVYRKVEKMQTSVLKKRLQFKNVTTDGGVNGSLKNNSSSPTGRDGGIYHLYIEFPRFDHPIVFTDKEYPAPPVSNMKGSMHQDVRLKPPPEVSLGPGIDVANNPGEDPSLGPLIRIYDPELGFKSNPVEDKHRALMRGHRSALVDRDLKPNARNRDDLNRIMSYGANRLLTDQEKDMIWRFRHFLTRDKRALTKFVKSVNWADQKEAREASQMLPKWTPIDVDDALELLGPNFDHPAVRAYAVDRLRRSSDDELLIYLLQLVQALRYERRHDDDNKEGEVIPDSSLASFLIGRAAQNFKLGSYLHWYLMVEFEDRSPQQDAQRELFGRVEFDFMNELVKTAEGEQYRKFLLKQGEMIKILSKIAGELRDSRQTREKKIARLKQFLADPKNELVTIDPPVPLFLDPSVSVVGCYPEEANVFKSSLSPLKLVWKTSIGTKYHMIFKVGDDLRQDQLVIQTIMLMDKLLKNENLDLKLTPYHILATSPVAGAVEFVPSTPLSEVDRTDRSILNFLRRHNPDPNAPLGVRKETMDTYVKSCAGYCVITYILGIGDRHLDNLLLTPNGNFFHADFGYILGRDPKPFAPLMKLSTQMVDGMGGPDHENFRQFRQHCATAYLALRKSANLILNLFALMTESNVQDIRNEPDKAVWKVEERLQLEKEDMEATAHFEWLIDTVRVAWAPKVIDTFHTFTQQLRG</sequence>
<dbReference type="InterPro" id="IPR015433">
    <property type="entry name" value="PI3/4_kinase"/>
</dbReference>
<dbReference type="PANTHER" id="PTHR10048:SF7">
    <property type="entry name" value="PHOSPHATIDYLINOSITOL 3-KINASE CATALYTIC SUBUNIT TYPE 3"/>
    <property type="match status" value="1"/>
</dbReference>
<dbReference type="PIRSF" id="PIRSF000587">
    <property type="entry name" value="PI3K_Vps34"/>
    <property type="match status" value="1"/>
</dbReference>
<dbReference type="STRING" id="253628.A0A0D2A1P1"/>
<dbReference type="PROSITE" id="PS51547">
    <property type="entry name" value="C2_PI3K"/>
    <property type="match status" value="1"/>
</dbReference>
<dbReference type="InterPro" id="IPR002420">
    <property type="entry name" value="PI3K-type_C2_dom"/>
</dbReference>
<dbReference type="VEuPathDB" id="FungiDB:PV09_07832"/>
<dbReference type="GeneID" id="27315805"/>
<evidence type="ECO:0000256" key="7">
    <source>
        <dbReference type="PIRNR" id="PIRNR000587"/>
    </source>
</evidence>
<gene>
    <name evidence="11" type="ORF">PV09_07832</name>
</gene>
<dbReference type="SUPFAM" id="SSF48371">
    <property type="entry name" value="ARM repeat"/>
    <property type="match status" value="1"/>
</dbReference>
<dbReference type="Pfam" id="PF00792">
    <property type="entry name" value="PI3K_C2"/>
    <property type="match status" value="1"/>
</dbReference>
<dbReference type="SMART" id="SM00142">
    <property type="entry name" value="PI3K_C2"/>
    <property type="match status" value="1"/>
</dbReference>
<dbReference type="PROSITE" id="PS50290">
    <property type="entry name" value="PI3_4_KINASE_3"/>
    <property type="match status" value="1"/>
</dbReference>
<feature type="domain" description="C2 PI3K-type" evidence="10">
    <location>
        <begin position="12"/>
        <end position="205"/>
    </location>
</feature>
<dbReference type="GO" id="GO:0034271">
    <property type="term" value="C:phosphatidylinositol 3-kinase complex, class III, type I"/>
    <property type="evidence" value="ECO:0007669"/>
    <property type="project" value="TreeGrafter"/>
</dbReference>
<dbReference type="GO" id="GO:0005777">
    <property type="term" value="C:peroxisome"/>
    <property type="evidence" value="ECO:0007669"/>
    <property type="project" value="TreeGrafter"/>
</dbReference>
<dbReference type="InterPro" id="IPR008290">
    <property type="entry name" value="PI3K_Vps34"/>
</dbReference>
<dbReference type="FunCoup" id="A0A0D2A1P1">
    <property type="interactions" value="814"/>
</dbReference>
<dbReference type="CDD" id="cd00896">
    <property type="entry name" value="PI3Kc_III"/>
    <property type="match status" value="1"/>
</dbReference>
<dbReference type="InterPro" id="IPR011009">
    <property type="entry name" value="Kinase-like_dom_sf"/>
</dbReference>
<keyword evidence="5 7" id="KW-0067">ATP-binding</keyword>
<dbReference type="CDD" id="cd08397">
    <property type="entry name" value="C2_PI3K_class_III"/>
    <property type="match status" value="1"/>
</dbReference>
<feature type="domain" description="PIK helical" evidence="9">
    <location>
        <begin position="357"/>
        <end position="543"/>
    </location>
</feature>
<evidence type="ECO:0000256" key="3">
    <source>
        <dbReference type="ARBA" id="ARBA00022741"/>
    </source>
</evidence>
<dbReference type="InterPro" id="IPR057756">
    <property type="entry name" value="PI3-kinase_type3/VPS34_cat"/>
</dbReference>
<comment type="similarity">
    <text evidence="1">Belongs to the PI3/PI4-kinase family. Type III PI4K subfamily.</text>
</comment>
<dbReference type="InterPro" id="IPR001263">
    <property type="entry name" value="PI3K_accessory_dom"/>
</dbReference>
<keyword evidence="4 7" id="KW-0418">Kinase</keyword>
<dbReference type="GO" id="GO:0005524">
    <property type="term" value="F:ATP binding"/>
    <property type="evidence" value="ECO:0007669"/>
    <property type="project" value="UniProtKB-UniRule"/>
</dbReference>
<evidence type="ECO:0000256" key="4">
    <source>
        <dbReference type="ARBA" id="ARBA00022777"/>
    </source>
</evidence>
<dbReference type="GO" id="GO:0034272">
    <property type="term" value="C:phosphatidylinositol 3-kinase complex, class III, type II"/>
    <property type="evidence" value="ECO:0007669"/>
    <property type="project" value="TreeGrafter"/>
</dbReference>
<evidence type="ECO:0000259" key="9">
    <source>
        <dbReference type="PROSITE" id="PS51545"/>
    </source>
</evidence>
<dbReference type="InterPro" id="IPR000403">
    <property type="entry name" value="PI3/4_kinase_cat_dom"/>
</dbReference>
<dbReference type="GO" id="GO:0005768">
    <property type="term" value="C:endosome"/>
    <property type="evidence" value="ECO:0007669"/>
    <property type="project" value="TreeGrafter"/>
</dbReference>
<dbReference type="EMBL" id="KN847561">
    <property type="protein sequence ID" value="KIW00638.1"/>
    <property type="molecule type" value="Genomic_DNA"/>
</dbReference>
<dbReference type="GO" id="GO:0048015">
    <property type="term" value="P:phosphatidylinositol-mediated signaling"/>
    <property type="evidence" value="ECO:0007669"/>
    <property type="project" value="TreeGrafter"/>
</dbReference>
<evidence type="ECO:0000313" key="12">
    <source>
        <dbReference type="Proteomes" id="UP000053259"/>
    </source>
</evidence>
<dbReference type="Gene3D" id="1.25.40.70">
    <property type="entry name" value="Phosphatidylinositol 3-kinase, accessory domain (PIK)"/>
    <property type="match status" value="1"/>
</dbReference>
<dbReference type="CDD" id="cd00870">
    <property type="entry name" value="PI3Ka_III"/>
    <property type="match status" value="1"/>
</dbReference>
<dbReference type="FunFam" id="1.10.1070.11:FF:000002">
    <property type="entry name" value="Phosphatidylinositol 3-kinase catalytic subunit type 3"/>
    <property type="match status" value="1"/>
</dbReference>
<dbReference type="OrthoDB" id="67688at2759"/>
<evidence type="ECO:0000256" key="5">
    <source>
        <dbReference type="ARBA" id="ARBA00022840"/>
    </source>
</evidence>
<dbReference type="SUPFAM" id="SSF56112">
    <property type="entry name" value="Protein kinase-like (PK-like)"/>
    <property type="match status" value="1"/>
</dbReference>
<dbReference type="GO" id="GO:0006897">
    <property type="term" value="P:endocytosis"/>
    <property type="evidence" value="ECO:0007669"/>
    <property type="project" value="TreeGrafter"/>
</dbReference>
<dbReference type="InterPro" id="IPR036940">
    <property type="entry name" value="PI3/4_kinase_cat_sf"/>
</dbReference>
<dbReference type="PROSITE" id="PS51545">
    <property type="entry name" value="PIK_HELICAL"/>
    <property type="match status" value="1"/>
</dbReference>
<dbReference type="FunFam" id="1.25.40.70:FF:000009">
    <property type="entry name" value="Phosphatidylinositol 3-kinase VPS34"/>
    <property type="match status" value="1"/>
</dbReference>
<keyword evidence="2 7" id="KW-0808">Transferase</keyword>
<comment type="catalytic activity">
    <reaction evidence="6">
        <text>a 1,2-diacyl-sn-glycero-3-phospho-(1D-myo-inositol) + ATP = a 1,2-diacyl-sn-glycero-3-phospho-(1D-myo-inositol-3-phosphate) + ADP + H(+)</text>
        <dbReference type="Rhea" id="RHEA:12709"/>
        <dbReference type="ChEBI" id="CHEBI:15378"/>
        <dbReference type="ChEBI" id="CHEBI:30616"/>
        <dbReference type="ChEBI" id="CHEBI:57880"/>
        <dbReference type="ChEBI" id="CHEBI:58088"/>
        <dbReference type="ChEBI" id="CHEBI:456216"/>
        <dbReference type="EC" id="2.7.1.137"/>
    </reaction>
    <physiologicalReaction direction="left-to-right" evidence="6">
        <dbReference type="Rhea" id="RHEA:12710"/>
    </physiologicalReaction>
</comment>
<name>A0A0D2A1P1_9PEZI</name>
<dbReference type="PROSITE" id="PS00916">
    <property type="entry name" value="PI3_4_KINASE_2"/>
    <property type="match status" value="1"/>
</dbReference>
<evidence type="ECO:0000313" key="11">
    <source>
        <dbReference type="EMBL" id="KIW00638.1"/>
    </source>
</evidence>
<dbReference type="SUPFAM" id="SSF49562">
    <property type="entry name" value="C2 domain (Calcium/lipid-binding domain, CaLB)"/>
    <property type="match status" value="1"/>
</dbReference>
<dbReference type="Pfam" id="PF00454">
    <property type="entry name" value="PI3_PI4_kinase"/>
    <property type="match status" value="1"/>
</dbReference>
<dbReference type="FunFam" id="3.30.1010.10:FF:000002">
    <property type="entry name" value="Phosphatidylinositol 3-kinase catalytic subunit type 3"/>
    <property type="match status" value="1"/>
</dbReference>
<dbReference type="GO" id="GO:0000045">
    <property type="term" value="P:autophagosome assembly"/>
    <property type="evidence" value="ECO:0007669"/>
    <property type="project" value="TreeGrafter"/>
</dbReference>
<dbReference type="AlphaFoldDB" id="A0A0D2A1P1"/>
<evidence type="ECO:0000259" key="10">
    <source>
        <dbReference type="PROSITE" id="PS51547"/>
    </source>
</evidence>
<dbReference type="EC" id="2.7.1.137" evidence="7"/>
<evidence type="ECO:0000256" key="6">
    <source>
        <dbReference type="ARBA" id="ARBA00023985"/>
    </source>
</evidence>
<keyword evidence="3 7" id="KW-0547">Nucleotide-binding</keyword>
<dbReference type="Proteomes" id="UP000053259">
    <property type="component" value="Unassembled WGS sequence"/>
</dbReference>
<dbReference type="InterPro" id="IPR018936">
    <property type="entry name" value="PI3/4_kinase_CS"/>
</dbReference>
<evidence type="ECO:0000256" key="2">
    <source>
        <dbReference type="ARBA" id="ARBA00022679"/>
    </source>
</evidence>
<dbReference type="PANTHER" id="PTHR10048">
    <property type="entry name" value="PHOSPHATIDYLINOSITOL KINASE"/>
    <property type="match status" value="1"/>
</dbReference>
<protein>
    <recommendedName>
        <fullName evidence="7">Phosphatidylinositol 3-kinase VPS34</fullName>
        <ecNumber evidence="7">2.7.1.137</ecNumber>
    </recommendedName>
</protein>
<dbReference type="HOGENOM" id="CLU_004869_0_0_1"/>
<dbReference type="GO" id="GO:0000407">
    <property type="term" value="C:phagophore assembly site"/>
    <property type="evidence" value="ECO:0007669"/>
    <property type="project" value="TreeGrafter"/>
</dbReference>
<dbReference type="Gene3D" id="3.30.1010.10">
    <property type="entry name" value="Phosphatidylinositol 3-kinase Catalytic Subunit, Chain A, domain 4"/>
    <property type="match status" value="1"/>
</dbReference>
<dbReference type="SMART" id="SM00145">
    <property type="entry name" value="PI3Ka"/>
    <property type="match status" value="1"/>
</dbReference>